<name>A0ABD5Q6E1_9EURY</name>
<gene>
    <name evidence="3" type="ORF">ACFO9K_18535</name>
</gene>
<feature type="domain" description="DUF4382" evidence="2">
    <location>
        <begin position="50"/>
        <end position="182"/>
    </location>
</feature>
<evidence type="ECO:0000313" key="4">
    <source>
        <dbReference type="Proteomes" id="UP001595945"/>
    </source>
</evidence>
<dbReference type="Pfam" id="PF14321">
    <property type="entry name" value="DUF4382"/>
    <property type="match status" value="1"/>
</dbReference>
<dbReference type="EMBL" id="JBHSHT010000002">
    <property type="protein sequence ID" value="MFC4826256.1"/>
    <property type="molecule type" value="Genomic_DNA"/>
</dbReference>
<evidence type="ECO:0000256" key="1">
    <source>
        <dbReference type="SAM" id="MobiDB-lite"/>
    </source>
</evidence>
<dbReference type="AlphaFoldDB" id="A0ABD5Q6E1"/>
<feature type="compositionally biased region" description="Low complexity" evidence="1">
    <location>
        <begin position="14"/>
        <end position="36"/>
    </location>
</feature>
<dbReference type="InterPro" id="IPR025491">
    <property type="entry name" value="DUF4382"/>
</dbReference>
<keyword evidence="4" id="KW-1185">Reference proteome</keyword>
<feature type="region of interest" description="Disordered" evidence="1">
    <location>
        <begin position="187"/>
        <end position="234"/>
    </location>
</feature>
<sequence>MLLLAGCVGGQGGTTASPTTDDAATTVGETTASGDDTASDDDTASRDGGSTVNFYVSDEKNAMGDFAHLNVTISKVGLKESGGNWTTHDVNDRTVDLTELTGANATRLGTFPVENRTYETVFVHVSEVNGTLTGGEQVRVKLPSEKLQIHQTFSVGANQSVDYVFDISVFKAGKSGKYILKPVISESGTDEEIEDVDEKRDDKKRDDKKEDDENEEDSDEETEDNETVTDAEELNATFVGNVTRGENATVSVTRNGTAVANATVSVNGETVGETAADGTLTVAVPDRKELEVEIETEDGSVELKRTFGGGEQSGQGDGN</sequence>
<dbReference type="RefSeq" id="WP_254268129.1">
    <property type="nucleotide sequence ID" value="NZ_CP100400.1"/>
</dbReference>
<dbReference type="GeneID" id="73046648"/>
<comment type="caution">
    <text evidence="3">The sequence shown here is derived from an EMBL/GenBank/DDBJ whole genome shotgun (WGS) entry which is preliminary data.</text>
</comment>
<feature type="compositionally biased region" description="Basic and acidic residues" evidence="1">
    <location>
        <begin position="197"/>
        <end position="208"/>
    </location>
</feature>
<reference evidence="3 4" key="1">
    <citation type="journal article" date="2019" name="Int. J. Syst. Evol. Microbiol.">
        <title>The Global Catalogue of Microorganisms (GCM) 10K type strain sequencing project: providing services to taxonomists for standard genome sequencing and annotation.</title>
        <authorList>
            <consortium name="The Broad Institute Genomics Platform"/>
            <consortium name="The Broad Institute Genome Sequencing Center for Infectious Disease"/>
            <person name="Wu L."/>
            <person name="Ma J."/>
        </authorList>
    </citation>
    <scope>NUCLEOTIDE SEQUENCE [LARGE SCALE GENOMIC DNA]</scope>
    <source>
        <strain evidence="3 4">XZYJ18</strain>
    </source>
</reference>
<evidence type="ECO:0000313" key="3">
    <source>
        <dbReference type="EMBL" id="MFC4826256.1"/>
    </source>
</evidence>
<feature type="compositionally biased region" description="Acidic residues" evidence="1">
    <location>
        <begin position="209"/>
        <end position="233"/>
    </location>
</feature>
<evidence type="ECO:0000259" key="2">
    <source>
        <dbReference type="Pfam" id="PF14321"/>
    </source>
</evidence>
<accession>A0ABD5Q6E1</accession>
<feature type="region of interest" description="Disordered" evidence="1">
    <location>
        <begin position="10"/>
        <end position="50"/>
    </location>
</feature>
<proteinExistence type="predicted"/>
<protein>
    <submittedName>
        <fullName evidence="3">DUF4382 domain-containing protein</fullName>
    </submittedName>
</protein>
<dbReference type="Proteomes" id="UP001595945">
    <property type="component" value="Unassembled WGS sequence"/>
</dbReference>
<organism evidence="3 4">
    <name type="scientific">Halorussus aquaticus</name>
    <dbReference type="NCBI Taxonomy" id="2953748"/>
    <lineage>
        <taxon>Archaea</taxon>
        <taxon>Methanobacteriati</taxon>
        <taxon>Methanobacteriota</taxon>
        <taxon>Stenosarchaea group</taxon>
        <taxon>Halobacteria</taxon>
        <taxon>Halobacteriales</taxon>
        <taxon>Haladaptataceae</taxon>
        <taxon>Halorussus</taxon>
    </lineage>
</organism>